<dbReference type="EMBL" id="VJZC01000049">
    <property type="protein sequence ID" value="MPY57576.1"/>
    <property type="molecule type" value="Genomic_DNA"/>
</dbReference>
<proteinExistence type="predicted"/>
<dbReference type="OrthoDB" id="5504890at2"/>
<organism evidence="1 2">
    <name type="scientific">Streptomyces spongiae</name>
    <dbReference type="NCBI Taxonomy" id="565072"/>
    <lineage>
        <taxon>Bacteria</taxon>
        <taxon>Bacillati</taxon>
        <taxon>Actinomycetota</taxon>
        <taxon>Actinomycetes</taxon>
        <taxon>Kitasatosporales</taxon>
        <taxon>Streptomycetaceae</taxon>
        <taxon>Streptomyces</taxon>
    </lineage>
</organism>
<dbReference type="AlphaFoldDB" id="A0A5N8XEU6"/>
<dbReference type="Proteomes" id="UP000400924">
    <property type="component" value="Unassembled WGS sequence"/>
</dbReference>
<evidence type="ECO:0000313" key="1">
    <source>
        <dbReference type="EMBL" id="MPY57576.1"/>
    </source>
</evidence>
<evidence type="ECO:0008006" key="3">
    <source>
        <dbReference type="Google" id="ProtNLM"/>
    </source>
</evidence>
<accession>A0A5N8XEU6</accession>
<evidence type="ECO:0000313" key="2">
    <source>
        <dbReference type="Proteomes" id="UP000400924"/>
    </source>
</evidence>
<name>A0A5N8XEU6_9ACTN</name>
<sequence length="167" mass="18732">MGIYLNDHLAGATAGVERARHLAKASRGTALSPAVDLLATEIAQDREILKELMRRLDVPVRRYKICAGWLLERAGRLKSNGRVVRRSPLSTTVELEALRMGVTGKLAVWQTLRRLSDTEDRLDPRLCDDLLERAERQLQTLEELHLQQTTVTFTFPTRERTGTGAGS</sequence>
<comment type="caution">
    <text evidence="1">The sequence shown here is derived from an EMBL/GenBank/DDBJ whole genome shotgun (WGS) entry which is preliminary data.</text>
</comment>
<reference evidence="1 2" key="1">
    <citation type="submission" date="2019-07" db="EMBL/GenBank/DDBJ databases">
        <title>New species of Amycolatopsis and Streptomyces.</title>
        <authorList>
            <person name="Duangmal K."/>
            <person name="Teo W.F.A."/>
            <person name="Lipun K."/>
        </authorList>
    </citation>
    <scope>NUCLEOTIDE SEQUENCE [LARGE SCALE GENOMIC DNA]</scope>
    <source>
        <strain evidence="1 2">NBRC 106415</strain>
    </source>
</reference>
<protein>
    <recommendedName>
        <fullName evidence="3">DUF892 family protein</fullName>
    </recommendedName>
</protein>
<keyword evidence="2" id="KW-1185">Reference proteome</keyword>
<gene>
    <name evidence="1" type="ORF">FNH08_10505</name>
</gene>